<proteinExistence type="inferred from homology"/>
<keyword evidence="13 19" id="KW-0472">Membrane</keyword>
<keyword evidence="11 19" id="KW-0460">Magnesium</keyword>
<comment type="caution">
    <text evidence="20">The sequence shown here is derived from an EMBL/GenBank/DDBJ whole genome shotgun (WGS) entry which is preliminary data.</text>
</comment>
<comment type="caution">
    <text evidence="19">Lacks conserved residue(s) required for the propagation of feature annotation.</text>
</comment>
<dbReference type="Pfam" id="PF02654">
    <property type="entry name" value="CobS"/>
    <property type="match status" value="1"/>
</dbReference>
<dbReference type="RefSeq" id="WP_202658702.1">
    <property type="nucleotide sequence ID" value="NZ_JAESVP010000002.1"/>
</dbReference>
<keyword evidence="10 19" id="KW-0812">Transmembrane</keyword>
<accession>A0A8J7SV91</accession>
<keyword evidence="7 19" id="KW-1003">Cell membrane</keyword>
<dbReference type="GO" id="GO:0008818">
    <property type="term" value="F:cobalamin 5'-phosphate synthase activity"/>
    <property type="evidence" value="ECO:0007669"/>
    <property type="project" value="UniProtKB-UniRule"/>
</dbReference>
<evidence type="ECO:0000256" key="14">
    <source>
        <dbReference type="ARBA" id="ARBA00025228"/>
    </source>
</evidence>
<evidence type="ECO:0000256" key="8">
    <source>
        <dbReference type="ARBA" id="ARBA00022573"/>
    </source>
</evidence>
<evidence type="ECO:0000256" key="9">
    <source>
        <dbReference type="ARBA" id="ARBA00022679"/>
    </source>
</evidence>
<comment type="catalytic activity">
    <reaction evidence="17 19">
        <text>alpha-ribazole + adenosylcob(III)inamide-GDP = adenosylcob(III)alamin + GMP + H(+)</text>
        <dbReference type="Rhea" id="RHEA:16049"/>
        <dbReference type="ChEBI" id="CHEBI:10329"/>
        <dbReference type="ChEBI" id="CHEBI:15378"/>
        <dbReference type="ChEBI" id="CHEBI:18408"/>
        <dbReference type="ChEBI" id="CHEBI:58115"/>
        <dbReference type="ChEBI" id="CHEBI:60487"/>
        <dbReference type="EC" id="2.7.8.26"/>
    </reaction>
</comment>
<evidence type="ECO:0000256" key="12">
    <source>
        <dbReference type="ARBA" id="ARBA00022989"/>
    </source>
</evidence>
<dbReference type="AlphaFoldDB" id="A0A8J7SV91"/>
<organism evidence="20 21">
    <name type="scientific">Fuscibacter oryzae</name>
    <dbReference type="NCBI Taxonomy" id="2803939"/>
    <lineage>
        <taxon>Bacteria</taxon>
        <taxon>Pseudomonadati</taxon>
        <taxon>Pseudomonadota</taxon>
        <taxon>Alphaproteobacteria</taxon>
        <taxon>Rhodobacterales</taxon>
        <taxon>Paracoccaceae</taxon>
        <taxon>Fuscibacter</taxon>
    </lineage>
</organism>
<protein>
    <recommendedName>
        <fullName evidence="6 19">Adenosylcobinamide-GDP ribazoletransferase</fullName>
        <ecNumber evidence="5 19">2.7.8.26</ecNumber>
    </recommendedName>
    <alternativeName>
        <fullName evidence="16 19">Cobalamin synthase</fullName>
    </alternativeName>
    <alternativeName>
        <fullName evidence="15 19">Cobalamin-5'-phosphate synthase</fullName>
    </alternativeName>
</protein>
<dbReference type="UniPathway" id="UPA00148">
    <property type="reaction ID" value="UER00238"/>
</dbReference>
<gene>
    <name evidence="19" type="primary">cobS</name>
    <name evidence="20" type="ORF">JI744_05610</name>
</gene>
<evidence type="ECO:0000256" key="6">
    <source>
        <dbReference type="ARBA" id="ARBA00015850"/>
    </source>
</evidence>
<keyword evidence="21" id="KW-1185">Reference proteome</keyword>
<evidence type="ECO:0000313" key="20">
    <source>
        <dbReference type="EMBL" id="MBL4927579.1"/>
    </source>
</evidence>
<comment type="subcellular location">
    <subcellularLocation>
        <location evidence="2 19">Cell membrane</location>
        <topology evidence="2 19">Multi-pass membrane protein</topology>
    </subcellularLocation>
</comment>
<evidence type="ECO:0000256" key="1">
    <source>
        <dbReference type="ARBA" id="ARBA00001946"/>
    </source>
</evidence>
<evidence type="ECO:0000256" key="17">
    <source>
        <dbReference type="ARBA" id="ARBA00048623"/>
    </source>
</evidence>
<feature type="transmembrane region" description="Helical" evidence="19">
    <location>
        <begin position="109"/>
        <end position="127"/>
    </location>
</feature>
<dbReference type="HAMAP" id="MF_00719">
    <property type="entry name" value="CobS"/>
    <property type="match status" value="1"/>
</dbReference>
<comment type="cofactor">
    <cofactor evidence="1 19">
        <name>Mg(2+)</name>
        <dbReference type="ChEBI" id="CHEBI:18420"/>
    </cofactor>
</comment>
<dbReference type="InterPro" id="IPR003805">
    <property type="entry name" value="CobS"/>
</dbReference>
<dbReference type="EMBL" id="JAESVP010000002">
    <property type="protein sequence ID" value="MBL4927579.1"/>
    <property type="molecule type" value="Genomic_DNA"/>
</dbReference>
<evidence type="ECO:0000256" key="7">
    <source>
        <dbReference type="ARBA" id="ARBA00022475"/>
    </source>
</evidence>
<evidence type="ECO:0000256" key="5">
    <source>
        <dbReference type="ARBA" id="ARBA00013200"/>
    </source>
</evidence>
<dbReference type="Proteomes" id="UP000619033">
    <property type="component" value="Unassembled WGS sequence"/>
</dbReference>
<evidence type="ECO:0000256" key="18">
    <source>
        <dbReference type="ARBA" id="ARBA00049504"/>
    </source>
</evidence>
<evidence type="ECO:0000256" key="11">
    <source>
        <dbReference type="ARBA" id="ARBA00022842"/>
    </source>
</evidence>
<feature type="transmembrane region" description="Helical" evidence="19">
    <location>
        <begin position="181"/>
        <end position="206"/>
    </location>
</feature>
<dbReference type="GO" id="GO:0009236">
    <property type="term" value="P:cobalamin biosynthetic process"/>
    <property type="evidence" value="ECO:0007669"/>
    <property type="project" value="UniProtKB-UniRule"/>
</dbReference>
<keyword evidence="9 19" id="KW-0808">Transferase</keyword>
<dbReference type="GO" id="GO:0051073">
    <property type="term" value="F:adenosylcobinamide-GDP ribazoletransferase activity"/>
    <property type="evidence" value="ECO:0007669"/>
    <property type="project" value="UniProtKB-UniRule"/>
</dbReference>
<keyword evidence="12 19" id="KW-1133">Transmembrane helix</keyword>
<evidence type="ECO:0000256" key="16">
    <source>
        <dbReference type="ARBA" id="ARBA00032853"/>
    </source>
</evidence>
<evidence type="ECO:0000313" key="21">
    <source>
        <dbReference type="Proteomes" id="UP000619033"/>
    </source>
</evidence>
<comment type="similarity">
    <text evidence="4 19">Belongs to the CobS family.</text>
</comment>
<feature type="transmembrane region" description="Helical" evidence="19">
    <location>
        <begin position="36"/>
        <end position="60"/>
    </location>
</feature>
<dbReference type="EC" id="2.7.8.26" evidence="5 19"/>
<dbReference type="PANTHER" id="PTHR34148">
    <property type="entry name" value="ADENOSYLCOBINAMIDE-GDP RIBAZOLETRANSFERASE"/>
    <property type="match status" value="1"/>
</dbReference>
<sequence>MQLRDLRHDLFAAFGLLTRLPMPDTGAPDPRAAWAWPLAGLAVGGLAVLAGMGSAALGIVPGVTAALMLGVAAALTGGLHEDGLADCADGFWGGRDKARRLEIMKDSRVGSYGVLALGIVLLARWSALTALVGAGHWGPVLAAEALSRAVMPAVMAALPNARGSGLSASHGAPGWGTAMQAAALAALLALSLAGWQAVPMILAAMLGTGAVALTARAKIGGQTGDVLGASQQIALTAALALAA</sequence>
<reference evidence="20" key="1">
    <citation type="submission" date="2021-01" db="EMBL/GenBank/DDBJ databases">
        <title>Genome seq and assembly of Tabrizicola sp. KVB23.</title>
        <authorList>
            <person name="Chhetri G."/>
        </authorList>
    </citation>
    <scope>NUCLEOTIDE SEQUENCE</scope>
    <source>
        <strain evidence="20">KVB23</strain>
    </source>
</reference>
<evidence type="ECO:0000256" key="15">
    <source>
        <dbReference type="ARBA" id="ARBA00032605"/>
    </source>
</evidence>
<comment type="function">
    <text evidence="14 19">Joins adenosylcobinamide-GDP and alpha-ribazole to generate adenosylcobalamin (Ado-cobalamin). Also synthesizes adenosylcobalamin 5'-phosphate from adenosylcobinamide-GDP and alpha-ribazole 5'-phosphate.</text>
</comment>
<dbReference type="GO" id="GO:0005886">
    <property type="term" value="C:plasma membrane"/>
    <property type="evidence" value="ECO:0007669"/>
    <property type="project" value="UniProtKB-SubCell"/>
</dbReference>
<dbReference type="PANTHER" id="PTHR34148:SF1">
    <property type="entry name" value="ADENOSYLCOBINAMIDE-GDP RIBAZOLETRANSFERASE"/>
    <property type="match status" value="1"/>
</dbReference>
<comment type="pathway">
    <text evidence="3 19">Cofactor biosynthesis; adenosylcobalamin biosynthesis; adenosylcobalamin from cob(II)yrinate a,c-diamide: step 7/7.</text>
</comment>
<evidence type="ECO:0000256" key="10">
    <source>
        <dbReference type="ARBA" id="ARBA00022692"/>
    </source>
</evidence>
<evidence type="ECO:0000256" key="19">
    <source>
        <dbReference type="HAMAP-Rule" id="MF_00719"/>
    </source>
</evidence>
<evidence type="ECO:0000256" key="3">
    <source>
        <dbReference type="ARBA" id="ARBA00004663"/>
    </source>
</evidence>
<evidence type="ECO:0000256" key="4">
    <source>
        <dbReference type="ARBA" id="ARBA00010561"/>
    </source>
</evidence>
<evidence type="ECO:0000256" key="2">
    <source>
        <dbReference type="ARBA" id="ARBA00004651"/>
    </source>
</evidence>
<keyword evidence="8 19" id="KW-0169">Cobalamin biosynthesis</keyword>
<evidence type="ECO:0000256" key="13">
    <source>
        <dbReference type="ARBA" id="ARBA00023136"/>
    </source>
</evidence>
<name>A0A8J7SV91_9RHOB</name>
<comment type="catalytic activity">
    <reaction evidence="18 19">
        <text>alpha-ribazole 5'-phosphate + adenosylcob(III)inamide-GDP = adenosylcob(III)alamin 5'-phosphate + GMP + H(+)</text>
        <dbReference type="Rhea" id="RHEA:23560"/>
        <dbReference type="ChEBI" id="CHEBI:15378"/>
        <dbReference type="ChEBI" id="CHEBI:57918"/>
        <dbReference type="ChEBI" id="CHEBI:58115"/>
        <dbReference type="ChEBI" id="CHEBI:60487"/>
        <dbReference type="ChEBI" id="CHEBI:60493"/>
        <dbReference type="EC" id="2.7.8.26"/>
    </reaction>
</comment>